<dbReference type="PROSITE" id="PS51257">
    <property type="entry name" value="PROKAR_LIPOPROTEIN"/>
    <property type="match status" value="1"/>
</dbReference>
<dbReference type="Proteomes" id="UP000094296">
    <property type="component" value="Unassembled WGS sequence"/>
</dbReference>
<keyword evidence="3" id="KW-1185">Reference proteome</keyword>
<dbReference type="RefSeq" id="WP_069643674.1">
    <property type="nucleotide sequence ID" value="NZ_MIJE01000032.1"/>
</dbReference>
<dbReference type="OrthoDB" id="2965516at2"/>
<evidence type="ECO:0000259" key="1">
    <source>
        <dbReference type="Pfam" id="PF20251"/>
    </source>
</evidence>
<name>A0A1E5G0D8_9FIRM</name>
<feature type="domain" description="Bacterial Ig-like" evidence="1">
    <location>
        <begin position="167"/>
        <end position="271"/>
    </location>
</feature>
<accession>A0A1E5G0D8</accession>
<dbReference type="AlphaFoldDB" id="A0A1E5G0D8"/>
<evidence type="ECO:0000313" key="3">
    <source>
        <dbReference type="Proteomes" id="UP000094296"/>
    </source>
</evidence>
<organism evidence="2 3">
    <name type="scientific">Desulfuribacillus alkaliarsenatis</name>
    <dbReference type="NCBI Taxonomy" id="766136"/>
    <lineage>
        <taxon>Bacteria</taxon>
        <taxon>Bacillati</taxon>
        <taxon>Bacillota</taxon>
        <taxon>Desulfuribacillia</taxon>
        <taxon>Desulfuribacillales</taxon>
        <taxon>Desulfuribacillaceae</taxon>
        <taxon>Desulfuribacillus</taxon>
    </lineage>
</organism>
<comment type="caution">
    <text evidence="2">The sequence shown here is derived from an EMBL/GenBank/DDBJ whole genome shotgun (WGS) entry which is preliminary data.</text>
</comment>
<dbReference type="STRING" id="766136.BHF68_08350"/>
<sequence length="274" mass="32041">MKRAQKYKLIFAIIFLAIASIGCKSGIEIIEVEDNYYEETDFYAFQSIKYTDVTPFGHPNIDWLRENQLDFSFSMGITKPGEVIGFSGSRILMDITIHIQLFKVDQEYNITDIKDEFIYTSQTPKDRINYSYELPLTENALYLLIVEFIQDEDIKNTLGAFIYVPIQELHAEMKTNKKRYLRNRNVEIEIRNNGPTILEFGRPYTIELLREDKWKEITSTFGFTLEGLQIKPGETYVQPLNTYHLRSGHYRVSKNFRAAGTDLEKTIFAEFTIK</sequence>
<evidence type="ECO:0000313" key="2">
    <source>
        <dbReference type="EMBL" id="OEF96169.1"/>
    </source>
</evidence>
<gene>
    <name evidence="2" type="ORF">BHF68_08350</name>
</gene>
<protein>
    <recommendedName>
        <fullName evidence="1">Bacterial Ig-like domain-containing protein</fullName>
    </recommendedName>
</protein>
<proteinExistence type="predicted"/>
<dbReference type="EMBL" id="MIJE01000032">
    <property type="protein sequence ID" value="OEF96169.1"/>
    <property type="molecule type" value="Genomic_DNA"/>
</dbReference>
<dbReference type="Pfam" id="PF20251">
    <property type="entry name" value="Big_14"/>
    <property type="match status" value="1"/>
</dbReference>
<reference evidence="2 3" key="1">
    <citation type="submission" date="2016-09" db="EMBL/GenBank/DDBJ databases">
        <title>Draft genome sequence for the type strain of Desulfuribacillus alkaliarsenatis AHT28, an obligately anaerobic, sulfidogenic bacterium isolated from Russian soda lake sediments.</title>
        <authorList>
            <person name="Abin C.A."/>
            <person name="Hollibaugh J.T."/>
        </authorList>
    </citation>
    <scope>NUCLEOTIDE SEQUENCE [LARGE SCALE GENOMIC DNA]</scope>
    <source>
        <strain evidence="2 3">AHT28</strain>
    </source>
</reference>
<dbReference type="InterPro" id="IPR046878">
    <property type="entry name" value="Big_14"/>
</dbReference>